<dbReference type="EMBL" id="CASHTH010004242">
    <property type="protein sequence ID" value="CAI8055082.1"/>
    <property type="molecule type" value="Genomic_DNA"/>
</dbReference>
<dbReference type="InterPro" id="IPR052136">
    <property type="entry name" value="Adipolin/Erythroferrone-rel"/>
</dbReference>
<dbReference type="GO" id="GO:0005615">
    <property type="term" value="C:extracellular space"/>
    <property type="evidence" value="ECO:0007669"/>
    <property type="project" value="TreeGrafter"/>
</dbReference>
<protein>
    <submittedName>
        <fullName evidence="4">Uncharacterized protein</fullName>
    </submittedName>
</protein>
<gene>
    <name evidence="4" type="ORF">GBAR_LOCUS30069</name>
</gene>
<feature type="non-terminal residue" evidence="4">
    <location>
        <position position="2565"/>
    </location>
</feature>
<evidence type="ECO:0000313" key="5">
    <source>
        <dbReference type="Proteomes" id="UP001174909"/>
    </source>
</evidence>
<evidence type="ECO:0000256" key="2">
    <source>
        <dbReference type="ARBA" id="ARBA00022525"/>
    </source>
</evidence>
<reference evidence="4" key="1">
    <citation type="submission" date="2023-03" db="EMBL/GenBank/DDBJ databases">
        <authorList>
            <person name="Steffen K."/>
            <person name="Cardenas P."/>
        </authorList>
    </citation>
    <scope>NUCLEOTIDE SEQUENCE</scope>
</reference>
<dbReference type="PANTHER" id="PTHR24019:SF5">
    <property type="entry name" value="ADIPOLIN"/>
    <property type="match status" value="1"/>
</dbReference>
<dbReference type="PANTHER" id="PTHR24019">
    <property type="entry name" value="ADIPOLIN"/>
    <property type="match status" value="1"/>
</dbReference>
<dbReference type="Proteomes" id="UP001174909">
    <property type="component" value="Unassembled WGS sequence"/>
</dbReference>
<organism evidence="4 5">
    <name type="scientific">Geodia barretti</name>
    <name type="common">Barrett's horny sponge</name>
    <dbReference type="NCBI Taxonomy" id="519541"/>
    <lineage>
        <taxon>Eukaryota</taxon>
        <taxon>Metazoa</taxon>
        <taxon>Porifera</taxon>
        <taxon>Demospongiae</taxon>
        <taxon>Heteroscleromorpha</taxon>
        <taxon>Tetractinellida</taxon>
        <taxon>Astrophorina</taxon>
        <taxon>Geodiidae</taxon>
        <taxon>Geodia</taxon>
    </lineage>
</organism>
<keyword evidence="2" id="KW-0964">Secreted</keyword>
<evidence type="ECO:0000313" key="4">
    <source>
        <dbReference type="EMBL" id="CAI8055082.1"/>
    </source>
</evidence>
<evidence type="ECO:0000256" key="3">
    <source>
        <dbReference type="ARBA" id="ARBA00022729"/>
    </source>
</evidence>
<keyword evidence="5" id="KW-1185">Reference proteome</keyword>
<accession>A0AA35TWA7</accession>
<name>A0AA35TWA7_GEOBA</name>
<proteinExistence type="predicted"/>
<evidence type="ECO:0000256" key="1">
    <source>
        <dbReference type="ARBA" id="ARBA00004613"/>
    </source>
</evidence>
<comment type="caution">
    <text evidence="4">The sequence shown here is derived from an EMBL/GenBank/DDBJ whole genome shotgun (WGS) entry which is preliminary data.</text>
</comment>
<dbReference type="GO" id="GO:0005179">
    <property type="term" value="F:hormone activity"/>
    <property type="evidence" value="ECO:0007669"/>
    <property type="project" value="TreeGrafter"/>
</dbReference>
<keyword evidence="3" id="KW-0732">Signal</keyword>
<sequence>MNANKVNAILPEDAIKVSIFGADKISPELLSFDLNLNNSQLHLTFDETVNVSSLVLAEITLLSSNSSSPTQEWALTDGIAPLYSYSESDDGPVVIVNLGSVDTNEIKRLTSLAISNATTYLSLTPQAISDMTGNHIQEITYSMALQVTEYTEDEISPVLIDFYLDLNTGVLTLVFDETVNASSIVVPYLLLQNDSLSPLSSLAIYSSLVISMDNHTLYIEFGIDFLNHLKRVDDLATSPNDTYLSFPSASLIDMNGNEVVFISNTSAKQVRGFTNDTMRPVLLDFDLDMDKGELTLYFSETVRVSTVQTAEIVFSQFPFDSEGVNGSGIDQVSGVSGSLSGSASGSGSPESEFKVDRYRLTGGLVQESDSHIVTIDITLYDLNEIKKLRNLATSLENTYILVSSEALDDMYDNPVVPLIEGEGKMVSNFSNDTTQPDVVWYHLDMDADSLIISFTETVDLRTLVIDNRITFYNTSDFSGEFYALSDSTTTSPDGPLVIISLSPKDSNQLKFLRELANAKETTYLLLNNTILDMVGNVITPLFNGSVQPRPANMFTNDSTRPSLVSFDFDLDMGLLHLTFSEVVDDIFEPSFTIQNDLVPTNTTQSVTLTGSQSIYGPSLLPDGPGHPPQVTISLLDDDLNEIKRLDHLAVSDETTFVAVTEIGAVDSFSNQLVNDTLEVREWTDDVTWPQLDEFFFSADTGVLRLTFDETVRFTTFNATTVTFVNTESGSEYSLQHHPPSEGASVSEYDSTVINLTLANDDLNEIKILSDLAISNTTTHVSLEMYTIADMRGNPLNISNLPQMVAVYDADVTRPKLSAFDLDVDNGLLTLYFTETVNVSTLDIQEITLQPTEDDGTQLLSYTLMFTGPAPEGTFSNSTDGPIIKVYIGDDDLNEVKRIPELATLANNTYISISSLAVRDMVDLLVESVEMLNATEVRSNGYTPDTTRPQLISFDFDLDSGVLELTFDETVDAETLDQTKVIVQSLMLDDSSLQHYQLMTGELLSMDDPVILYNLSFNDLNNVKLRRSLAISENSTFINLAQGTVFDMAYESKPSVPVIMRVDNFTDDDTYPNLLNFVVDINSSQLILNFDEPVDHRTLQIPQITLQSSANRSNDPSLYFTLQSSNSSSGSGLEIIVDLSVEDVNELKYREGLLVDPETTFISVTEDLIRDMRGNPLVAIAPESGQRVRMYVADDTRPHLLEFHLDMDASRLHLTFLETMNASSINFTSFVLQVDSHIVDEQLQYRLTEGVLESYDDSTVITIIISLRDLNAIKALEIGTSTSSSWLVVDHYGIADQYDLPIVPLMNGVNAQRATQYTVDTTRPELEMFTYDLNSGELTLYFSETVRVSSHNSTTITFLNAATSSEATDTYTVYQQGSASGLDNGLEVPDSHVVVVKLTEFDQNELKRRPDLATSDATTFLSVRSSTVYDMQMNYLVPIPLSGAFGTDTVYPDMTSPSLDSFALDMDSANLTLTFSETVNASSLVPTGITFSSPNTSYKLTGGFVIDYYSTIVTINLNDADFDLVKSMRTLCTGGITSDCLLTIEGDSILDMSMNGNTPTELEPTSVITDTTPPYLVYYDLDLNAEELRLTFSEVIVTGGDATVQAITLLATPFEFDALSNDSRGIYINESDPESYAGILQAYTLSSGALTGPNTVPNHPPVLIVSLTHKDLNLLKSLEFVATGFENTYLLIAPEAATDYSGNPLMRQTSGKQVRVYTPDQQRPHLTDFELDMNLGIITMTFSETVNRSSLLTSMISVQGSTDHAQSDIYTLTGGVSTSYDNPVIEIELSVTDVNEIKRRTLIAADNSTAYLSLNEFTIADQDGNLIQPVLADNGNLARKYVPDTTNPQLVRFSLDLNTGYFHLTFDETVDVSTFDVETLVLGENTTSAGANISLEVGTLLSNDSTVLTYRLSEDDLNYVKLENLCAFDKDGEDCYLTIFNDTIQDINSNPVTAVALVVDQYFADTTEPEIVYVSVNMSLGNITLGFSEVVDVRTFDPTEIRLHESRESQFSTVFYNLTGGSRVTQENGLFIDFYLNQEDLEILRQNEELFISQVTSFISAGAGTVRDLSNNPMKPIDFKIADDYAEDIIGPRVIGASLNLTGGTLQLTFSESVRASSFRPTEITLVNQANTTLNSTVSYVLTGGVFGTEPSFDSTVITVALTPSDIQEIQARDTLATSVADSFLTYTSLLANDLADNPAVVGAIQISDYFEDRLDPQLFSFIRLDLSERLMIVAFDEPVDISSINISLFFLQGPEDNGLGETPQITLTGGTFSYLEPEANQKKVLILHFNREDYKAIVLDRFFGKSIETTHISLPLGAVFDFARNPLVDVPETNAVRVQELIEDLTIPKLLEYDLDLNAGLVTLEFDNVMNPATLDPSAITFQNNKSATTDYDLVGGKTNSSSDYTIVLELADIDLNGIKRNTEIATGDYNTFITFSADLIDSHGGVIDPVFQVAAGVDVLAITNGNAKMVRYFTPDTNNPSLVSFNLDLNRNELTLIFNETVDASELNLTTITLQNNYTNPTTLLSLTLRTLVMPTTSSQDDGTVIVISLGFDDRNDIRGYTNL</sequence>
<comment type="subcellular location">
    <subcellularLocation>
        <location evidence="1">Secreted</location>
    </subcellularLocation>
</comment>